<feature type="region of interest" description="Disordered" evidence="1">
    <location>
        <begin position="351"/>
        <end position="370"/>
    </location>
</feature>
<name>A0ABT5EFP8_9BACT</name>
<organism evidence="4 5">
    <name type="scientific">Nannocystis bainbridge</name>
    <dbReference type="NCBI Taxonomy" id="2995303"/>
    <lineage>
        <taxon>Bacteria</taxon>
        <taxon>Pseudomonadati</taxon>
        <taxon>Myxococcota</taxon>
        <taxon>Polyangia</taxon>
        <taxon>Nannocystales</taxon>
        <taxon>Nannocystaceae</taxon>
        <taxon>Nannocystis</taxon>
    </lineage>
</organism>
<dbReference type="Proteomes" id="UP001221686">
    <property type="component" value="Unassembled WGS sequence"/>
</dbReference>
<evidence type="ECO:0000313" key="5">
    <source>
        <dbReference type="Proteomes" id="UP001221686"/>
    </source>
</evidence>
<evidence type="ECO:0000256" key="3">
    <source>
        <dbReference type="SAM" id="SignalP"/>
    </source>
</evidence>
<keyword evidence="2" id="KW-0812">Transmembrane</keyword>
<comment type="caution">
    <text evidence="4">The sequence shown here is derived from an EMBL/GenBank/DDBJ whole genome shotgun (WGS) entry which is preliminary data.</text>
</comment>
<feature type="transmembrane region" description="Helical" evidence="2">
    <location>
        <begin position="260"/>
        <end position="280"/>
    </location>
</feature>
<feature type="signal peptide" evidence="3">
    <location>
        <begin position="1"/>
        <end position="26"/>
    </location>
</feature>
<feature type="chain" id="PRO_5045292663" evidence="3">
    <location>
        <begin position="27"/>
        <end position="370"/>
    </location>
</feature>
<dbReference type="RefSeq" id="WP_272092176.1">
    <property type="nucleotide sequence ID" value="NZ_JAQNDL010000005.1"/>
</dbReference>
<keyword evidence="2" id="KW-1133">Transmembrane helix</keyword>
<accession>A0ABT5EFP8</accession>
<protein>
    <submittedName>
        <fullName evidence="4">Uncharacterized protein</fullName>
    </submittedName>
</protein>
<evidence type="ECO:0000313" key="4">
    <source>
        <dbReference type="EMBL" id="MDC0723632.1"/>
    </source>
</evidence>
<keyword evidence="2" id="KW-0472">Membrane</keyword>
<keyword evidence="3" id="KW-0732">Signal</keyword>
<keyword evidence="5" id="KW-1185">Reference proteome</keyword>
<reference evidence="4 5" key="1">
    <citation type="submission" date="2022-11" db="EMBL/GenBank/DDBJ databases">
        <title>Minimal conservation of predation-associated metabolite biosynthetic gene clusters underscores biosynthetic potential of Myxococcota including descriptions for ten novel species: Archangium lansinium sp. nov., Myxococcus landrumus sp. nov., Nannocystis bai.</title>
        <authorList>
            <person name="Ahearne A."/>
            <person name="Stevens C."/>
            <person name="Dowd S."/>
        </authorList>
    </citation>
    <scope>NUCLEOTIDE SEQUENCE [LARGE SCALE GENOMIC DNA]</scope>
    <source>
        <strain evidence="4 5">BB15-2</strain>
    </source>
</reference>
<gene>
    <name evidence="4" type="ORF">POL25_42510</name>
</gene>
<sequence>MHATLQFGRRALCLVGALVLSQAACAHNAREIARGGVEGGLEGTLQALDDENNRARLRRLLRDPEIQAAVHDLTQSITGGAMDGLTDEERMQRIGEASDRYIRTISGALGRAVGEDVSPALTKSVKDLVGAVMAGAVGPENRRLTREFVDGVTRTALSAFMQSTAQGLREELGPALGDVVAEDLGPAVQRVVEDNLGPALRTVLERDLGPTMLAVAGGEDGGAVGAFGRALSKQLVLGVNDGMSELGISISPNKKASLGLFGWLAIGLGVVLLLVTILLVRELFGRRAQARERARSEELLLSILAAVQNPDPANPTARPDFDTVVARAREHLTERDSAASYLAAIVERAQRPPHAAAKKSAGPKSLGRGS</sequence>
<dbReference type="EMBL" id="JAQNDL010000005">
    <property type="protein sequence ID" value="MDC0723632.1"/>
    <property type="molecule type" value="Genomic_DNA"/>
</dbReference>
<evidence type="ECO:0000256" key="1">
    <source>
        <dbReference type="SAM" id="MobiDB-lite"/>
    </source>
</evidence>
<evidence type="ECO:0000256" key="2">
    <source>
        <dbReference type="SAM" id="Phobius"/>
    </source>
</evidence>
<proteinExistence type="predicted"/>